<protein>
    <submittedName>
        <fullName evidence="1">Gamma-glutamyl-gamma-aminobutyrate hydrolase</fullName>
    </submittedName>
</protein>
<dbReference type="InterPro" id="IPR029062">
    <property type="entry name" value="Class_I_gatase-like"/>
</dbReference>
<dbReference type="InterPro" id="IPR044668">
    <property type="entry name" value="PuuD-like"/>
</dbReference>
<dbReference type="GO" id="GO:0005829">
    <property type="term" value="C:cytosol"/>
    <property type="evidence" value="ECO:0007669"/>
    <property type="project" value="TreeGrafter"/>
</dbReference>
<evidence type="ECO:0000313" key="1">
    <source>
        <dbReference type="EMBL" id="PHI10888.1"/>
    </source>
</evidence>
<keyword evidence="1" id="KW-0378">Hydrolase</keyword>
<dbReference type="SUPFAM" id="SSF52317">
    <property type="entry name" value="Class I glutamine amidotransferase-like"/>
    <property type="match status" value="1"/>
</dbReference>
<dbReference type="PROSITE" id="PS51273">
    <property type="entry name" value="GATASE_TYPE_1"/>
    <property type="match status" value="1"/>
</dbReference>
<reference evidence="1 2" key="1">
    <citation type="submission" date="2017-06" db="EMBL/GenBank/DDBJ databases">
        <title>Draft genome sequence of Fusobacterium nucleatum subsp. polymorphum KCOM 1274 (=ChDC F309).</title>
        <authorList>
            <person name="Kook J.-K."/>
            <person name="Park S.-N."/>
            <person name="Lim Y.K."/>
            <person name="Roh H."/>
        </authorList>
    </citation>
    <scope>NUCLEOTIDE SEQUENCE [LARGE SCALE GENOMIC DNA]</scope>
    <source>
        <strain evidence="2">KCOM 1274 (ChDC F309)</strain>
    </source>
</reference>
<dbReference type="GO" id="GO:0006598">
    <property type="term" value="P:polyamine catabolic process"/>
    <property type="evidence" value="ECO:0007669"/>
    <property type="project" value="TreeGrafter"/>
</dbReference>
<evidence type="ECO:0000313" key="2">
    <source>
        <dbReference type="Proteomes" id="UP000224507"/>
    </source>
</evidence>
<dbReference type="InterPro" id="IPR011697">
    <property type="entry name" value="Peptidase_C26"/>
</dbReference>
<proteinExistence type="predicted"/>
<dbReference type="Gene3D" id="3.40.50.880">
    <property type="match status" value="1"/>
</dbReference>
<name>A0A0S2ZVE9_FUSNP</name>
<dbReference type="Pfam" id="PF07722">
    <property type="entry name" value="Peptidase_C26"/>
    <property type="match status" value="1"/>
</dbReference>
<dbReference type="EMBL" id="NIRO01000029">
    <property type="protein sequence ID" value="PHI10888.1"/>
    <property type="molecule type" value="Genomic_DNA"/>
</dbReference>
<organism evidence="1 2">
    <name type="scientific">Fusobacterium nucleatum subsp. polymorphum</name>
    <name type="common">Fusobacterium polymorphum</name>
    <dbReference type="NCBI Taxonomy" id="76857"/>
    <lineage>
        <taxon>Bacteria</taxon>
        <taxon>Fusobacteriati</taxon>
        <taxon>Fusobacteriota</taxon>
        <taxon>Fusobacteriia</taxon>
        <taxon>Fusobacteriales</taxon>
        <taxon>Fusobacteriaceae</taxon>
        <taxon>Fusobacterium</taxon>
    </lineage>
</organism>
<dbReference type="GO" id="GO:0033969">
    <property type="term" value="F:gamma-glutamyl-gamma-aminobutyrate hydrolase activity"/>
    <property type="evidence" value="ECO:0007669"/>
    <property type="project" value="TreeGrafter"/>
</dbReference>
<dbReference type="CDD" id="cd01745">
    <property type="entry name" value="GATase1_2"/>
    <property type="match status" value="1"/>
</dbReference>
<comment type="caution">
    <text evidence="1">The sequence shown here is derived from an EMBL/GenBank/DDBJ whole genome shotgun (WGS) entry which is preliminary data.</text>
</comment>
<sequence>MEKKPIIGISSSVIADESGSFAGYKRAYVNKDYVDAVVRAGGVPLIIPFTTDKEVIVSQAQIIDGLILSGGHDVSPYNYGQEPNPKLGETFPERDTYDMTLLEESKKRNIPIIGICRGFQLINVAAGGTLYQDLSLIPGNVLKHFQGSKPTLKTHMIKIEENSVISSIFGKETMVNSFHHQALDKVADDFRVVARASDGVVEAIEHKTYKFLVAVQWHPEMLAVECEKARELFVRFIEEAKNR</sequence>
<gene>
    <name evidence="1" type="ORF">CBG56_11830</name>
</gene>
<dbReference type="PANTHER" id="PTHR43235:SF1">
    <property type="entry name" value="GLUTAMINE AMIDOTRANSFERASE PB2B2.05-RELATED"/>
    <property type="match status" value="1"/>
</dbReference>
<dbReference type="FunFam" id="3.40.50.880:FF:000030">
    <property type="entry name" value="Gamma-glutamyl-gamma-aminobutyrate hydrolase PuuD"/>
    <property type="match status" value="1"/>
</dbReference>
<dbReference type="PANTHER" id="PTHR43235">
    <property type="entry name" value="GLUTAMINE AMIDOTRANSFERASE PB2B2.05-RELATED"/>
    <property type="match status" value="1"/>
</dbReference>
<dbReference type="AlphaFoldDB" id="A0A0S2ZVE9"/>
<dbReference type="RefSeq" id="WP_098997877.1">
    <property type="nucleotide sequence ID" value="NZ_CP013328.1"/>
</dbReference>
<dbReference type="Proteomes" id="UP000224507">
    <property type="component" value="Unassembled WGS sequence"/>
</dbReference>
<accession>A0A0S2ZVE9</accession>